<dbReference type="Pfam" id="PF13355">
    <property type="entry name" value="ARC6-like_IMS"/>
    <property type="match status" value="1"/>
</dbReference>
<dbReference type="InterPro" id="IPR036869">
    <property type="entry name" value="J_dom_sf"/>
</dbReference>
<keyword evidence="2" id="KW-1133">Transmembrane helix</keyword>
<evidence type="ECO:0000256" key="2">
    <source>
        <dbReference type="SAM" id="Phobius"/>
    </source>
</evidence>
<dbReference type="AlphaFoldDB" id="A3IGQ2"/>
<keyword evidence="5" id="KW-1185">Reference proteome</keyword>
<keyword evidence="2" id="KW-0472">Membrane</keyword>
<feature type="domain" description="J" evidence="3">
    <location>
        <begin position="6"/>
        <end position="70"/>
    </location>
</feature>
<dbReference type="RefSeq" id="WP_008272482.1">
    <property type="nucleotide sequence ID" value="NZ_AAXW01000001.1"/>
</dbReference>
<dbReference type="CDD" id="cd06257">
    <property type="entry name" value="DnaJ"/>
    <property type="match status" value="1"/>
</dbReference>
<dbReference type="EMBL" id="AAXW01000001">
    <property type="protein sequence ID" value="EAZ94144.1"/>
    <property type="molecule type" value="Genomic_DNA"/>
</dbReference>
<dbReference type="SUPFAM" id="SSF46565">
    <property type="entry name" value="Chaperone J-domain"/>
    <property type="match status" value="1"/>
</dbReference>
<dbReference type="Pfam" id="PF23468">
    <property type="entry name" value="ARC6"/>
    <property type="match status" value="1"/>
</dbReference>
<feature type="transmembrane region" description="Helical" evidence="2">
    <location>
        <begin position="533"/>
        <end position="555"/>
    </location>
</feature>
<dbReference type="SMART" id="SM00271">
    <property type="entry name" value="DnaJ"/>
    <property type="match status" value="1"/>
</dbReference>
<name>A3IGQ2_9CHRO</name>
<evidence type="ECO:0000313" key="5">
    <source>
        <dbReference type="Proteomes" id="UP000003781"/>
    </source>
</evidence>
<protein>
    <recommendedName>
        <fullName evidence="3">J domain-containing protein</fullName>
    </recommendedName>
</protein>
<gene>
    <name evidence="4" type="ORF">CY0110_09727</name>
</gene>
<dbReference type="InterPro" id="IPR058032">
    <property type="entry name" value="CDP1-like_a_solenoid_1"/>
</dbReference>
<organism evidence="4 5">
    <name type="scientific">Crocosphaera chwakensis CCY0110</name>
    <dbReference type="NCBI Taxonomy" id="391612"/>
    <lineage>
        <taxon>Bacteria</taxon>
        <taxon>Bacillati</taxon>
        <taxon>Cyanobacteriota</taxon>
        <taxon>Cyanophyceae</taxon>
        <taxon>Oscillatoriophycideae</taxon>
        <taxon>Chroococcales</taxon>
        <taxon>Aphanothecaceae</taxon>
        <taxon>Crocosphaera</taxon>
        <taxon>Crocosphaera chwakensis</taxon>
    </lineage>
</organism>
<proteinExistence type="predicted"/>
<sequence>MRIPLDYYRILGIFPQATDEQIRQAHRDRSVQLPRREYSNQAIQARRRLLEQAYSVLSNPAQKAKYETQFWQDQASYQEEGEKSSSSGTEVIGETFVPTTSEIEIEPGQLPGSLLILHELGEYELAIKYGESYLQTLPASSLSLDIDNTATKQRTDTILSIALAYLEISREQWHQAAYEQAALAGDQGLTLLKKNNLFPSIQAEIQAELYKLRPYRILELLAAPLKNKISRQTGIELLKSMLEERQGIDGKGDDHSGLGIDDFLRFIQQIRTYLTAAEQKDIFMKEAERPSSVAAYLGVYALIARGFAQKQPSLILEAKTVLEGLEPRQDVSIEQSIVALLLGQTQVAAQALEQCQDQQALNFIREQSQGAPDLLPGLCRYSEHWLQAEVFAHFRDLKEKTASLKEYFADQGVQTYLNQLLSPPRPKPQMVTTSEKTKSSRSRLHNRRYPSYQPLEQGNAALDPISLPVRSLSPVDIRDVRRRKRKQYSPKPDPKPLTQTVSEQSLSLKPSAVQTVPLTETNPVRHPRRSSKLNLTVVAIFGGVGLMALGMTWIYKANSPLSALEKGQYSVALHRPLIDIPPADAQMVTATGMLTLEGAQQVVETWLSSKSQAFGQDHNLESLNKILADPLLSRWKRQAQQLQQNQNYWTYEHDVKINSFKPDSNNPNQAVVDANVQEVAQYYQRNRESRSYNDNLRVRYDLVRQGDRWLIREINVIQ</sequence>
<dbReference type="Gene3D" id="1.10.287.110">
    <property type="entry name" value="DnaJ domain"/>
    <property type="match status" value="1"/>
</dbReference>
<accession>A3IGQ2</accession>
<dbReference type="InterPro" id="IPR001623">
    <property type="entry name" value="DnaJ_domain"/>
</dbReference>
<dbReference type="eggNOG" id="COG0484">
    <property type="taxonomic scope" value="Bacteria"/>
</dbReference>
<dbReference type="InterPro" id="IPR057137">
    <property type="entry name" value="CDP1-like_a_solenoid_2"/>
</dbReference>
<dbReference type="PANTHER" id="PTHR33925:SF1">
    <property type="entry name" value="PROTEIN ACCUMULATION AND REPLICATION OF CHLOROPLASTS 6, CHLOROPLASTIC"/>
    <property type="match status" value="1"/>
</dbReference>
<dbReference type="InterPro" id="IPR044685">
    <property type="entry name" value="CPD1-like"/>
</dbReference>
<dbReference type="InterPro" id="IPR025344">
    <property type="entry name" value="CDP1-like_IMS"/>
</dbReference>
<dbReference type="OrthoDB" id="415891at2"/>
<dbReference type="Proteomes" id="UP000003781">
    <property type="component" value="Unassembled WGS sequence"/>
</dbReference>
<reference evidence="4 5" key="1">
    <citation type="submission" date="2007-03" db="EMBL/GenBank/DDBJ databases">
        <authorList>
            <person name="Stal L."/>
            <person name="Ferriera S."/>
            <person name="Johnson J."/>
            <person name="Kravitz S."/>
            <person name="Beeson K."/>
            <person name="Sutton G."/>
            <person name="Rogers Y.-H."/>
            <person name="Friedman R."/>
            <person name="Frazier M."/>
            <person name="Venter J.C."/>
        </authorList>
    </citation>
    <scope>NUCLEOTIDE SEQUENCE [LARGE SCALE GENOMIC DNA]</scope>
    <source>
        <strain evidence="4 5">CCY0110</strain>
    </source>
</reference>
<dbReference type="PROSITE" id="PS50076">
    <property type="entry name" value="DNAJ_2"/>
    <property type="match status" value="1"/>
</dbReference>
<evidence type="ECO:0000313" key="4">
    <source>
        <dbReference type="EMBL" id="EAZ94144.1"/>
    </source>
</evidence>
<dbReference type="Pfam" id="PF00226">
    <property type="entry name" value="DnaJ"/>
    <property type="match status" value="1"/>
</dbReference>
<dbReference type="PANTHER" id="PTHR33925">
    <property type="entry name" value="PLASTID DIVISION PROTEIN CDP1, CHLOROPLASTIC-RELATED"/>
    <property type="match status" value="1"/>
</dbReference>
<evidence type="ECO:0000259" key="3">
    <source>
        <dbReference type="PROSITE" id="PS50076"/>
    </source>
</evidence>
<dbReference type="Pfam" id="PF25515">
    <property type="entry name" value="Arm_PDR"/>
    <property type="match status" value="1"/>
</dbReference>
<comment type="caution">
    <text evidence="4">The sequence shown here is derived from an EMBL/GenBank/DDBJ whole genome shotgun (WGS) entry which is preliminary data.</text>
</comment>
<feature type="region of interest" description="Disordered" evidence="1">
    <location>
        <begin position="419"/>
        <end position="457"/>
    </location>
</feature>
<feature type="compositionally biased region" description="Polar residues" evidence="1">
    <location>
        <begin position="497"/>
        <end position="522"/>
    </location>
</feature>
<evidence type="ECO:0000256" key="1">
    <source>
        <dbReference type="SAM" id="MobiDB-lite"/>
    </source>
</evidence>
<feature type="compositionally biased region" description="Basic residues" evidence="1">
    <location>
        <begin position="439"/>
        <end position="448"/>
    </location>
</feature>
<keyword evidence="2" id="KW-0812">Transmembrane</keyword>
<feature type="region of interest" description="Disordered" evidence="1">
    <location>
        <begin position="480"/>
        <end position="528"/>
    </location>
</feature>